<keyword evidence="4" id="KW-1185">Reference proteome</keyword>
<dbReference type="InterPro" id="IPR014756">
    <property type="entry name" value="Ig_E-set"/>
</dbReference>
<comment type="caution">
    <text evidence="3">The sequence shown here is derived from an EMBL/GenBank/DDBJ whole genome shotgun (WGS) entry which is preliminary data.</text>
</comment>
<protein>
    <recommendedName>
        <fullName evidence="2">MD-2-related lipid-recognition domain-containing protein</fullName>
    </recommendedName>
</protein>
<feature type="chain" id="PRO_5043933460" description="MD-2-related lipid-recognition domain-containing protein" evidence="1">
    <location>
        <begin position="23"/>
        <end position="146"/>
    </location>
</feature>
<evidence type="ECO:0000256" key="1">
    <source>
        <dbReference type="SAM" id="SignalP"/>
    </source>
</evidence>
<feature type="domain" description="MD-2-related lipid-recognition" evidence="2">
    <location>
        <begin position="26"/>
        <end position="142"/>
    </location>
</feature>
<evidence type="ECO:0000259" key="2">
    <source>
        <dbReference type="SMART" id="SM00737"/>
    </source>
</evidence>
<name>A0AAV7K701_9METZ</name>
<dbReference type="SUPFAM" id="SSF81296">
    <property type="entry name" value="E set domains"/>
    <property type="match status" value="1"/>
</dbReference>
<sequence length="146" mass="16621">MFYSLAITYLLCIIVCRGISEGDISWRNCNSSWSVANVLDVSFNPNPPKAHHHFIITTRTEFRREVSDGQMALIILHEGEPVLNQTMQFCEFSNDIGLPCPIIPGIHTKSTQVYLFWPEGSYIGKLTGWDSHSQLVCVEFHFEVDD</sequence>
<dbReference type="AlphaFoldDB" id="A0AAV7K701"/>
<gene>
    <name evidence="3" type="ORF">LOD99_1251</name>
</gene>
<organism evidence="3 4">
    <name type="scientific">Oopsacas minuta</name>
    <dbReference type="NCBI Taxonomy" id="111878"/>
    <lineage>
        <taxon>Eukaryota</taxon>
        <taxon>Metazoa</taxon>
        <taxon>Porifera</taxon>
        <taxon>Hexactinellida</taxon>
        <taxon>Hexasterophora</taxon>
        <taxon>Lyssacinosida</taxon>
        <taxon>Leucopsacidae</taxon>
        <taxon>Oopsacas</taxon>
    </lineage>
</organism>
<keyword evidence="1" id="KW-0732">Signal</keyword>
<dbReference type="SMART" id="SM00737">
    <property type="entry name" value="ML"/>
    <property type="match status" value="1"/>
</dbReference>
<feature type="signal peptide" evidence="1">
    <location>
        <begin position="1"/>
        <end position="22"/>
    </location>
</feature>
<dbReference type="Proteomes" id="UP001165289">
    <property type="component" value="Unassembled WGS sequence"/>
</dbReference>
<accession>A0AAV7K701</accession>
<evidence type="ECO:0000313" key="4">
    <source>
        <dbReference type="Proteomes" id="UP001165289"/>
    </source>
</evidence>
<reference evidence="3 4" key="1">
    <citation type="journal article" date="2023" name="BMC Biol.">
        <title>The compact genome of the sponge Oopsacas minuta (Hexactinellida) is lacking key metazoan core genes.</title>
        <authorList>
            <person name="Santini S."/>
            <person name="Schenkelaars Q."/>
            <person name="Jourda C."/>
            <person name="Duchesne M."/>
            <person name="Belahbib H."/>
            <person name="Rocher C."/>
            <person name="Selva M."/>
            <person name="Riesgo A."/>
            <person name="Vervoort M."/>
            <person name="Leys S.P."/>
            <person name="Kodjabachian L."/>
            <person name="Le Bivic A."/>
            <person name="Borchiellini C."/>
            <person name="Claverie J.M."/>
            <person name="Renard E."/>
        </authorList>
    </citation>
    <scope>NUCLEOTIDE SEQUENCE [LARGE SCALE GENOMIC DNA]</scope>
    <source>
        <strain evidence="3">SPO-2</strain>
    </source>
</reference>
<proteinExistence type="predicted"/>
<dbReference type="Pfam" id="PF02221">
    <property type="entry name" value="E1_DerP2_DerF2"/>
    <property type="match status" value="1"/>
</dbReference>
<dbReference type="InterPro" id="IPR003172">
    <property type="entry name" value="ML_dom"/>
</dbReference>
<dbReference type="EMBL" id="JAKMXF010000144">
    <property type="protein sequence ID" value="KAI6656455.1"/>
    <property type="molecule type" value="Genomic_DNA"/>
</dbReference>
<evidence type="ECO:0000313" key="3">
    <source>
        <dbReference type="EMBL" id="KAI6656455.1"/>
    </source>
</evidence>